<feature type="transmembrane region" description="Helical" evidence="7">
    <location>
        <begin position="268"/>
        <end position="288"/>
    </location>
</feature>
<dbReference type="AlphaFoldDB" id="A0A7W2AIS3"/>
<feature type="transmembrane region" description="Helical" evidence="7">
    <location>
        <begin position="26"/>
        <end position="48"/>
    </location>
</feature>
<feature type="transmembrane region" description="Helical" evidence="7">
    <location>
        <begin position="60"/>
        <end position="80"/>
    </location>
</feature>
<keyword evidence="10" id="KW-1185">Reference proteome</keyword>
<dbReference type="SUPFAM" id="SSF103473">
    <property type="entry name" value="MFS general substrate transporter"/>
    <property type="match status" value="1"/>
</dbReference>
<keyword evidence="4 7" id="KW-0812">Transmembrane</keyword>
<accession>A0A7W2AIS3</accession>
<dbReference type="InterPro" id="IPR011701">
    <property type="entry name" value="MFS"/>
</dbReference>
<dbReference type="GO" id="GO:0005886">
    <property type="term" value="C:plasma membrane"/>
    <property type="evidence" value="ECO:0007669"/>
    <property type="project" value="UniProtKB-SubCell"/>
</dbReference>
<feature type="transmembrane region" description="Helical" evidence="7">
    <location>
        <begin position="355"/>
        <end position="377"/>
    </location>
</feature>
<dbReference type="Proteomes" id="UP000530514">
    <property type="component" value="Unassembled WGS sequence"/>
</dbReference>
<dbReference type="EMBL" id="JACEIP010000017">
    <property type="protein sequence ID" value="MBA4543555.1"/>
    <property type="molecule type" value="Genomic_DNA"/>
</dbReference>
<comment type="subcellular location">
    <subcellularLocation>
        <location evidence="1">Cell membrane</location>
        <topology evidence="1">Multi-pass membrane protein</topology>
    </subcellularLocation>
</comment>
<evidence type="ECO:0000256" key="5">
    <source>
        <dbReference type="ARBA" id="ARBA00022989"/>
    </source>
</evidence>
<dbReference type="PANTHER" id="PTHR23517">
    <property type="entry name" value="RESISTANCE PROTEIN MDTM, PUTATIVE-RELATED-RELATED"/>
    <property type="match status" value="1"/>
</dbReference>
<evidence type="ECO:0000256" key="4">
    <source>
        <dbReference type="ARBA" id="ARBA00022692"/>
    </source>
</evidence>
<evidence type="ECO:0000256" key="3">
    <source>
        <dbReference type="ARBA" id="ARBA00022475"/>
    </source>
</evidence>
<feature type="transmembrane region" description="Helical" evidence="7">
    <location>
        <begin position="92"/>
        <end position="108"/>
    </location>
</feature>
<dbReference type="InterPro" id="IPR050171">
    <property type="entry name" value="MFS_Transporters"/>
</dbReference>
<evidence type="ECO:0000313" key="9">
    <source>
        <dbReference type="EMBL" id="MBA4543555.1"/>
    </source>
</evidence>
<dbReference type="Pfam" id="PF07690">
    <property type="entry name" value="MFS_1"/>
    <property type="match status" value="1"/>
</dbReference>
<feature type="transmembrane region" description="Helical" evidence="7">
    <location>
        <begin position="295"/>
        <end position="314"/>
    </location>
</feature>
<name>A0A7W2AIS3_9BACL</name>
<feature type="transmembrane region" description="Helical" evidence="7">
    <location>
        <begin position="383"/>
        <end position="401"/>
    </location>
</feature>
<sequence length="472" mass="53776">MARIEGIQAGTLSRKEKYKQERMHPIVLFLLFGTAFTRMAVFMSLPFLSFYLTKQMHLEVLQVSTVLGMAGLGGAIGGLIGGPLSDFFGRRFILWLSMILWTFVFFGFMFARDYYSFIGLSLAHGLSRSFFDPASQALMADLTIESKRLKIFGYRYTALNVGMVTGPLLGTYLYEWVGIYTFFFTGIAFALYTLLLIVTLRNYQQQTRWSRPKESTRFSSFVRVLARDRSLGYYIMGSLLFYIVYSQMETNLPIYLYSLLSNGENVYPLLIAINALMVILLQGLVASWAENKNPLSSVILGCFIFALGYASFAIGKHASFFIIGIVLFTFGEMLIFPITNKMIDQLADDRYRGAYYGIGNLAQAGLFLGPMIGGWMFKQVGAPLTWWVIVIISLHIIWFYAMGYRRYRQKSGVGIAQIVYRVLYDLRLASLIKFSYKMIPLISFLLGILFIASRYFGDHLSFMRLIDLFSTL</sequence>
<dbReference type="OrthoDB" id="8952229at2"/>
<evidence type="ECO:0000256" key="6">
    <source>
        <dbReference type="ARBA" id="ARBA00023136"/>
    </source>
</evidence>
<dbReference type="PROSITE" id="PS50850">
    <property type="entry name" value="MFS"/>
    <property type="match status" value="1"/>
</dbReference>
<dbReference type="InterPro" id="IPR005829">
    <property type="entry name" value="Sugar_transporter_CS"/>
</dbReference>
<keyword evidence="5 7" id="KW-1133">Transmembrane helix</keyword>
<evidence type="ECO:0000256" key="1">
    <source>
        <dbReference type="ARBA" id="ARBA00004651"/>
    </source>
</evidence>
<feature type="transmembrane region" description="Helical" evidence="7">
    <location>
        <begin position="179"/>
        <end position="203"/>
    </location>
</feature>
<feature type="domain" description="Major facilitator superfamily (MFS) profile" evidence="8">
    <location>
        <begin position="26"/>
        <end position="405"/>
    </location>
</feature>
<comment type="caution">
    <text evidence="9">The sequence shown here is derived from an EMBL/GenBank/DDBJ whole genome shotgun (WGS) entry which is preliminary data.</text>
</comment>
<keyword evidence="3" id="KW-1003">Cell membrane</keyword>
<dbReference type="GO" id="GO:0022857">
    <property type="term" value="F:transmembrane transporter activity"/>
    <property type="evidence" value="ECO:0007669"/>
    <property type="project" value="InterPro"/>
</dbReference>
<evidence type="ECO:0000259" key="8">
    <source>
        <dbReference type="PROSITE" id="PS50850"/>
    </source>
</evidence>
<dbReference type="InterPro" id="IPR020846">
    <property type="entry name" value="MFS_dom"/>
</dbReference>
<organism evidence="9 10">
    <name type="scientific">Thermoactinomyces daqus</name>
    <dbReference type="NCBI Taxonomy" id="1329516"/>
    <lineage>
        <taxon>Bacteria</taxon>
        <taxon>Bacillati</taxon>
        <taxon>Bacillota</taxon>
        <taxon>Bacilli</taxon>
        <taxon>Bacillales</taxon>
        <taxon>Thermoactinomycetaceae</taxon>
        <taxon>Thermoactinomyces</taxon>
    </lineage>
</organism>
<dbReference type="RefSeq" id="WP_152568561.1">
    <property type="nucleotide sequence ID" value="NZ_JACEIP010000017.1"/>
</dbReference>
<reference evidence="9 10" key="1">
    <citation type="submission" date="2020-07" db="EMBL/GenBank/DDBJ databases">
        <authorList>
            <person name="Feng H."/>
        </authorList>
    </citation>
    <scope>NUCLEOTIDE SEQUENCE [LARGE SCALE GENOMIC DNA]</scope>
    <source>
        <strain evidence="10">s-11</strain>
    </source>
</reference>
<evidence type="ECO:0000313" key="10">
    <source>
        <dbReference type="Proteomes" id="UP000530514"/>
    </source>
</evidence>
<keyword evidence="6 7" id="KW-0472">Membrane</keyword>
<evidence type="ECO:0000256" key="7">
    <source>
        <dbReference type="SAM" id="Phobius"/>
    </source>
</evidence>
<dbReference type="PANTHER" id="PTHR23517:SF2">
    <property type="entry name" value="MULTIDRUG RESISTANCE PROTEIN MDTH"/>
    <property type="match status" value="1"/>
</dbReference>
<gene>
    <name evidence="9" type="ORF">H1164_11680</name>
</gene>
<feature type="transmembrane region" description="Helical" evidence="7">
    <location>
        <begin position="231"/>
        <end position="248"/>
    </location>
</feature>
<dbReference type="PROSITE" id="PS00216">
    <property type="entry name" value="SUGAR_TRANSPORT_1"/>
    <property type="match status" value="1"/>
</dbReference>
<evidence type="ECO:0000256" key="2">
    <source>
        <dbReference type="ARBA" id="ARBA00022448"/>
    </source>
</evidence>
<feature type="transmembrane region" description="Helical" evidence="7">
    <location>
        <begin position="320"/>
        <end position="343"/>
    </location>
</feature>
<protein>
    <submittedName>
        <fullName evidence="9">MFS transporter</fullName>
    </submittedName>
</protein>
<proteinExistence type="predicted"/>
<feature type="transmembrane region" description="Helical" evidence="7">
    <location>
        <begin position="438"/>
        <end position="456"/>
    </location>
</feature>
<keyword evidence="2" id="KW-0813">Transport</keyword>
<dbReference type="Gene3D" id="1.20.1250.20">
    <property type="entry name" value="MFS general substrate transporter like domains"/>
    <property type="match status" value="1"/>
</dbReference>
<dbReference type="InterPro" id="IPR036259">
    <property type="entry name" value="MFS_trans_sf"/>
</dbReference>
<dbReference type="CDD" id="cd17329">
    <property type="entry name" value="MFS_MdtH_MDR_like"/>
    <property type="match status" value="1"/>
</dbReference>